<evidence type="ECO:0000313" key="2">
    <source>
        <dbReference type="EMBL" id="CAK0795874.1"/>
    </source>
</evidence>
<reference evidence="2" key="1">
    <citation type="submission" date="2023-10" db="EMBL/GenBank/DDBJ databases">
        <authorList>
            <person name="Chen Y."/>
            <person name="Shah S."/>
            <person name="Dougan E. K."/>
            <person name="Thang M."/>
            <person name="Chan C."/>
        </authorList>
    </citation>
    <scope>NUCLEOTIDE SEQUENCE [LARGE SCALE GENOMIC DNA]</scope>
</reference>
<feature type="non-terminal residue" evidence="2">
    <location>
        <position position="325"/>
    </location>
</feature>
<protein>
    <submittedName>
        <fullName evidence="2">Uncharacterized protein</fullName>
    </submittedName>
</protein>
<dbReference type="EMBL" id="CAUYUJ010001427">
    <property type="protein sequence ID" value="CAK0795874.1"/>
    <property type="molecule type" value="Genomic_DNA"/>
</dbReference>
<evidence type="ECO:0000313" key="3">
    <source>
        <dbReference type="Proteomes" id="UP001189429"/>
    </source>
</evidence>
<organism evidence="2 3">
    <name type="scientific">Prorocentrum cordatum</name>
    <dbReference type="NCBI Taxonomy" id="2364126"/>
    <lineage>
        <taxon>Eukaryota</taxon>
        <taxon>Sar</taxon>
        <taxon>Alveolata</taxon>
        <taxon>Dinophyceae</taxon>
        <taxon>Prorocentrales</taxon>
        <taxon>Prorocentraceae</taxon>
        <taxon>Prorocentrum</taxon>
    </lineage>
</organism>
<keyword evidence="3" id="KW-1185">Reference proteome</keyword>
<sequence>MSTSVSAVTDGKTGGNKGRGRGHTPEPQPIALDRHDSSVPTARTPTKWPNGEYEASISLHSMVDAEKWCSALRRQQEPLAVLAVSTGSDNWAHAAIQILVLKVPHGAKMPRTTFTEGVIYQFGETELGALDANATFMRITIHEADALLANPTVKNVFSSQFNGAAPIVSGGQRKDKLGTTANERWNQARRSDAKLSLDTGLFEVIAPTMNAICPEIEILDEPKADDKTKVHAVWFNKTISMQGAYSMAKSHGAAVGIAKGDRWQFGMRVLCDHPQANEAAAAVRGSDVALARRKWRIDDIPSGRAAKGQVTDAVQTVGCAADIVY</sequence>
<dbReference type="Proteomes" id="UP001189429">
    <property type="component" value="Unassembled WGS sequence"/>
</dbReference>
<gene>
    <name evidence="2" type="ORF">PCOR1329_LOCUS5417</name>
</gene>
<evidence type="ECO:0000256" key="1">
    <source>
        <dbReference type="SAM" id="MobiDB-lite"/>
    </source>
</evidence>
<comment type="caution">
    <text evidence="2">The sequence shown here is derived from an EMBL/GenBank/DDBJ whole genome shotgun (WGS) entry which is preliminary data.</text>
</comment>
<accession>A0ABN9PZ18</accession>
<name>A0ABN9PZ18_9DINO</name>
<feature type="region of interest" description="Disordered" evidence="1">
    <location>
        <begin position="1"/>
        <end position="49"/>
    </location>
</feature>
<proteinExistence type="predicted"/>